<dbReference type="STRING" id="56956.A0O31_02013"/>
<name>A0A1J0LX80_THEBO</name>
<gene>
    <name evidence="1" type="ORF">A0O31_02013</name>
</gene>
<evidence type="ECO:0000313" key="1">
    <source>
        <dbReference type="EMBL" id="APD10085.1"/>
    </source>
</evidence>
<proteinExistence type="predicted"/>
<reference evidence="2" key="1">
    <citation type="submission" date="2016-06" db="EMBL/GenBank/DDBJ databases">
        <title>Whole genome sequencing of Thermus brockianus strain GE-1.</title>
        <authorList>
            <person name="Schaefers C."/>
            <person name="Blank S."/>
            <person name="Wiebusch S."/>
            <person name="Elleuche S."/>
            <person name="Antranikian G."/>
        </authorList>
    </citation>
    <scope>NUCLEOTIDE SEQUENCE [LARGE SCALE GENOMIC DNA]</scope>
    <source>
        <strain evidence="2">GE-1</strain>
    </source>
</reference>
<evidence type="ECO:0000313" key="2">
    <source>
        <dbReference type="Proteomes" id="UP000182993"/>
    </source>
</evidence>
<sequence>MKGMRGHPLLLLLFLAGCARPDGAPPELGLVEPLGGAVAPGKALVVEGYAFDPSGVASVRAQGAEVLGEAEKGKRLVRFRFRLQAPTSGEVELRMEAVDALGHRVERRVPLVLDAAPPRIVVERVEREGSLYRVYGRVEDNVRVDRVVVQVGGRYTPLSLPKEARVSFLVEVPSGAVVVAVDAAGNRSSRRIP</sequence>
<dbReference type="KEGG" id="tbc:A0O31_02013"/>
<evidence type="ECO:0008006" key="3">
    <source>
        <dbReference type="Google" id="ProtNLM"/>
    </source>
</evidence>
<accession>A0A1J0LX80</accession>
<dbReference type="EMBL" id="CP016312">
    <property type="protein sequence ID" value="APD10085.1"/>
    <property type="molecule type" value="Genomic_DNA"/>
</dbReference>
<organism evidence="1 2">
    <name type="scientific">Thermus brockianus</name>
    <dbReference type="NCBI Taxonomy" id="56956"/>
    <lineage>
        <taxon>Bacteria</taxon>
        <taxon>Thermotogati</taxon>
        <taxon>Deinococcota</taxon>
        <taxon>Deinococci</taxon>
        <taxon>Thermales</taxon>
        <taxon>Thermaceae</taxon>
        <taxon>Thermus</taxon>
    </lineage>
</organism>
<dbReference type="AlphaFoldDB" id="A0A1J0LX80"/>
<dbReference type="PROSITE" id="PS51257">
    <property type="entry name" value="PROKAR_LIPOPROTEIN"/>
    <property type="match status" value="1"/>
</dbReference>
<protein>
    <recommendedName>
        <fullName evidence="3">Lipoprotein</fullName>
    </recommendedName>
</protein>
<dbReference type="Proteomes" id="UP000182993">
    <property type="component" value="Chromosome"/>
</dbReference>